<feature type="region of interest" description="Disordered" evidence="2">
    <location>
        <begin position="1"/>
        <end position="51"/>
    </location>
</feature>
<keyword evidence="3" id="KW-0472">Membrane</keyword>
<feature type="compositionally biased region" description="Low complexity" evidence="2">
    <location>
        <begin position="8"/>
        <end position="50"/>
    </location>
</feature>
<evidence type="ECO:0000313" key="5">
    <source>
        <dbReference type="Proteomes" id="UP001303115"/>
    </source>
</evidence>
<dbReference type="Proteomes" id="UP001303115">
    <property type="component" value="Unassembled WGS sequence"/>
</dbReference>
<accession>A0AAN6PCZ2</accession>
<evidence type="ECO:0000256" key="1">
    <source>
        <dbReference type="SAM" id="Coils"/>
    </source>
</evidence>
<proteinExistence type="predicted"/>
<keyword evidence="5" id="KW-1185">Reference proteome</keyword>
<protein>
    <submittedName>
        <fullName evidence="4">Uncharacterized protein</fullName>
    </submittedName>
</protein>
<gene>
    <name evidence="4" type="ORF">C8A01DRAFT_47759</name>
</gene>
<feature type="transmembrane region" description="Helical" evidence="3">
    <location>
        <begin position="56"/>
        <end position="76"/>
    </location>
</feature>
<sequence length="143" mass="14905">MPQPPPAARAAAKTAASAAAAATRVAARTTPRPSPGSSSSSSTTSKTETAQKTKRIIITLAFAAVISTGTIYGAGLKTQQEWKAEKQKVQEATVDDKVAMLERQKHDLMRQKREIDAKLGELRARMRAGAEGAGAGSSADGGR</sequence>
<keyword evidence="3" id="KW-0812">Transmembrane</keyword>
<dbReference type="EMBL" id="MU854422">
    <property type="protein sequence ID" value="KAK4038679.1"/>
    <property type="molecule type" value="Genomic_DNA"/>
</dbReference>
<dbReference type="AlphaFoldDB" id="A0AAN6PCZ2"/>
<organism evidence="4 5">
    <name type="scientific">Parachaetomium inaequale</name>
    <dbReference type="NCBI Taxonomy" id="2588326"/>
    <lineage>
        <taxon>Eukaryota</taxon>
        <taxon>Fungi</taxon>
        <taxon>Dikarya</taxon>
        <taxon>Ascomycota</taxon>
        <taxon>Pezizomycotina</taxon>
        <taxon>Sordariomycetes</taxon>
        <taxon>Sordariomycetidae</taxon>
        <taxon>Sordariales</taxon>
        <taxon>Chaetomiaceae</taxon>
        <taxon>Parachaetomium</taxon>
    </lineage>
</organism>
<keyword evidence="1" id="KW-0175">Coiled coil</keyword>
<comment type="caution">
    <text evidence="4">The sequence shown here is derived from an EMBL/GenBank/DDBJ whole genome shotgun (WGS) entry which is preliminary data.</text>
</comment>
<evidence type="ECO:0000256" key="3">
    <source>
        <dbReference type="SAM" id="Phobius"/>
    </source>
</evidence>
<name>A0AAN6PCZ2_9PEZI</name>
<evidence type="ECO:0000256" key="2">
    <source>
        <dbReference type="SAM" id="MobiDB-lite"/>
    </source>
</evidence>
<feature type="coiled-coil region" evidence="1">
    <location>
        <begin position="98"/>
        <end position="125"/>
    </location>
</feature>
<keyword evidence="3" id="KW-1133">Transmembrane helix</keyword>
<evidence type="ECO:0000313" key="4">
    <source>
        <dbReference type="EMBL" id="KAK4038679.1"/>
    </source>
</evidence>
<reference evidence="5" key="1">
    <citation type="journal article" date="2023" name="Mol. Phylogenet. Evol.">
        <title>Genome-scale phylogeny and comparative genomics of the fungal order Sordariales.</title>
        <authorList>
            <person name="Hensen N."/>
            <person name="Bonometti L."/>
            <person name="Westerberg I."/>
            <person name="Brannstrom I.O."/>
            <person name="Guillou S."/>
            <person name="Cros-Aarteil S."/>
            <person name="Calhoun S."/>
            <person name="Haridas S."/>
            <person name="Kuo A."/>
            <person name="Mondo S."/>
            <person name="Pangilinan J."/>
            <person name="Riley R."/>
            <person name="LaButti K."/>
            <person name="Andreopoulos B."/>
            <person name="Lipzen A."/>
            <person name="Chen C."/>
            <person name="Yan M."/>
            <person name="Daum C."/>
            <person name="Ng V."/>
            <person name="Clum A."/>
            <person name="Steindorff A."/>
            <person name="Ohm R.A."/>
            <person name="Martin F."/>
            <person name="Silar P."/>
            <person name="Natvig D.O."/>
            <person name="Lalanne C."/>
            <person name="Gautier V."/>
            <person name="Ament-Velasquez S.L."/>
            <person name="Kruys A."/>
            <person name="Hutchinson M.I."/>
            <person name="Powell A.J."/>
            <person name="Barry K."/>
            <person name="Miller A.N."/>
            <person name="Grigoriev I.V."/>
            <person name="Debuchy R."/>
            <person name="Gladieux P."/>
            <person name="Hiltunen Thoren M."/>
            <person name="Johannesson H."/>
        </authorList>
    </citation>
    <scope>NUCLEOTIDE SEQUENCE [LARGE SCALE GENOMIC DNA]</scope>
    <source>
        <strain evidence="5">CBS 284.82</strain>
    </source>
</reference>